<protein>
    <submittedName>
        <fullName evidence="3">Uncharacterized protein</fullName>
    </submittedName>
</protein>
<feature type="coiled-coil region" evidence="1">
    <location>
        <begin position="134"/>
        <end position="161"/>
    </location>
</feature>
<keyword evidence="4" id="KW-1185">Reference proteome</keyword>
<organism evidence="3 4">
    <name type="scientific">Mytilus coruscus</name>
    <name type="common">Sea mussel</name>
    <dbReference type="NCBI Taxonomy" id="42192"/>
    <lineage>
        <taxon>Eukaryota</taxon>
        <taxon>Metazoa</taxon>
        <taxon>Spiralia</taxon>
        <taxon>Lophotrochozoa</taxon>
        <taxon>Mollusca</taxon>
        <taxon>Bivalvia</taxon>
        <taxon>Autobranchia</taxon>
        <taxon>Pteriomorphia</taxon>
        <taxon>Mytilida</taxon>
        <taxon>Mytiloidea</taxon>
        <taxon>Mytilidae</taxon>
        <taxon>Mytilinae</taxon>
        <taxon>Mytilus</taxon>
    </lineage>
</organism>
<dbReference type="AlphaFoldDB" id="A0A6J8E4K2"/>
<accession>A0A6J8E4K2</accession>
<keyword evidence="1" id="KW-0175">Coiled coil</keyword>
<dbReference type="EMBL" id="CACVKT020008364">
    <property type="protein sequence ID" value="CAC5414983.1"/>
    <property type="molecule type" value="Genomic_DNA"/>
</dbReference>
<evidence type="ECO:0000313" key="4">
    <source>
        <dbReference type="Proteomes" id="UP000507470"/>
    </source>
</evidence>
<feature type="region of interest" description="Disordered" evidence="2">
    <location>
        <begin position="110"/>
        <end position="131"/>
    </location>
</feature>
<evidence type="ECO:0000313" key="3">
    <source>
        <dbReference type="EMBL" id="CAC5414983.1"/>
    </source>
</evidence>
<evidence type="ECO:0000256" key="2">
    <source>
        <dbReference type="SAM" id="MobiDB-lite"/>
    </source>
</evidence>
<gene>
    <name evidence="3" type="ORF">MCOR_47710</name>
</gene>
<proteinExistence type="predicted"/>
<dbReference type="OrthoDB" id="6107036at2759"/>
<sequence>MISDVFLSCMNPLMKSIRKPMKSASISQSTLLLKLPCYFIDIMGMTELGRVKSLVRTEDLSDDDCKRHFTSITGEDAAQILELAAAPVNGDNLKKLLHVTVILANEIGQPAGRTCNSGDEDPPPKKKKKNHDLLQRVADLEKSKEDNVKELKDKVRSLALQANPSEPLILLSLDELAKKARRQNDDDAETFDELARQAQRHQGSINVATLTLNVLGGKASDLVGKAMGKCLKEKEVEQKITWNKANHMEKWKPLLPWLMLTHLLPVCLTISCLRCPLDGSRECFPFVLVCTIIKVLEDLAQEMASGGQEEIVSSAIRMITL</sequence>
<reference evidence="3 4" key="1">
    <citation type="submission" date="2020-06" db="EMBL/GenBank/DDBJ databases">
        <authorList>
            <person name="Li R."/>
            <person name="Bekaert M."/>
        </authorList>
    </citation>
    <scope>NUCLEOTIDE SEQUENCE [LARGE SCALE GENOMIC DNA]</scope>
    <source>
        <strain evidence="4">wild</strain>
    </source>
</reference>
<dbReference type="Proteomes" id="UP000507470">
    <property type="component" value="Unassembled WGS sequence"/>
</dbReference>
<name>A0A6J8E4K2_MYTCO</name>
<evidence type="ECO:0000256" key="1">
    <source>
        <dbReference type="SAM" id="Coils"/>
    </source>
</evidence>